<accession>A0ABT5BRS7</accession>
<evidence type="ECO:0000256" key="1">
    <source>
        <dbReference type="SAM" id="MobiDB-lite"/>
    </source>
</evidence>
<dbReference type="RefSeq" id="WP_272092961.1">
    <property type="nucleotide sequence ID" value="NZ_JAQNDK010000001.1"/>
</dbReference>
<proteinExistence type="predicted"/>
<evidence type="ECO:0000313" key="2">
    <source>
        <dbReference type="EMBL" id="MDC0676255.1"/>
    </source>
</evidence>
<dbReference type="EMBL" id="JAQNDK010000001">
    <property type="protein sequence ID" value="MDC0676255.1"/>
    <property type="molecule type" value="Genomic_DNA"/>
</dbReference>
<evidence type="ECO:0008006" key="4">
    <source>
        <dbReference type="Google" id="ProtNLM"/>
    </source>
</evidence>
<gene>
    <name evidence="2" type="ORF">POL72_00780</name>
</gene>
<reference evidence="2 3" key="1">
    <citation type="submission" date="2023-01" db="EMBL/GenBank/DDBJ databases">
        <title>Minimal conservation of predation-associated metabolite biosynthetic gene clusters underscores biosynthetic potential of Myxococcota including descriptions for ten novel species: Archangium lansinium sp. nov., Myxococcus landrumus sp. nov., Nannocystis bai.</title>
        <authorList>
            <person name="Ahearne A."/>
            <person name="Stevens C."/>
            <person name="Dowd S."/>
        </authorList>
    </citation>
    <scope>NUCLEOTIDE SEQUENCE [LARGE SCALE GENOMIC DNA]</scope>
    <source>
        <strain evidence="2 3">WIWO2</strain>
    </source>
</reference>
<keyword evidence="3" id="KW-1185">Reference proteome</keyword>
<feature type="compositionally biased region" description="Pro residues" evidence="1">
    <location>
        <begin position="157"/>
        <end position="170"/>
    </location>
</feature>
<protein>
    <recommendedName>
        <fullName evidence="4">Secreted protein</fullName>
    </recommendedName>
</protein>
<feature type="region of interest" description="Disordered" evidence="1">
    <location>
        <begin position="136"/>
        <end position="180"/>
    </location>
</feature>
<sequence>MRSAALALLVGAALGTFDRPADAGPRTSSLAWVRMPGAEACIDARALALAVERRLGRVAFVPPTLGEVAIEGRIERSQEAGGWQATIRVFDAGGTAIGSREIEADQVDCRAIDDRLELVIALLVDPDASLVLPRAAGSPAASAGGGAPGAGAAERPAPLPPAERPAPLPPTAKAAAPLPACPPAPAAPSASWRVGGAVEAVGGLGLVPGPAGVGVGVRAHATPPRGPGFELGGALWASPDVREAPGSPAFSLAYGRLSVCPIEIARGRTALSGCAGAMLGSLRVEGLAVPSRFRHERLVFDLSLDTRVRRRFVGPLFGAVGLGIAVPTVQDAYFYTDAAGARREIFQVSPVSAILDLGLGLELP</sequence>
<comment type="caution">
    <text evidence="2">The sequence shown here is derived from an EMBL/GenBank/DDBJ whole genome shotgun (WGS) entry which is preliminary data.</text>
</comment>
<dbReference type="Proteomes" id="UP001217485">
    <property type="component" value="Unassembled WGS sequence"/>
</dbReference>
<organism evidence="2 3">
    <name type="scientific">Sorangium atrum</name>
    <dbReference type="NCBI Taxonomy" id="2995308"/>
    <lineage>
        <taxon>Bacteria</taxon>
        <taxon>Pseudomonadati</taxon>
        <taxon>Myxococcota</taxon>
        <taxon>Polyangia</taxon>
        <taxon>Polyangiales</taxon>
        <taxon>Polyangiaceae</taxon>
        <taxon>Sorangium</taxon>
    </lineage>
</organism>
<evidence type="ECO:0000313" key="3">
    <source>
        <dbReference type="Proteomes" id="UP001217485"/>
    </source>
</evidence>
<name>A0ABT5BRS7_9BACT</name>